<evidence type="ECO:0000256" key="3">
    <source>
        <dbReference type="ARBA" id="ARBA00024247"/>
    </source>
</evidence>
<keyword evidence="5" id="KW-1185">Reference proteome</keyword>
<dbReference type="Pfam" id="PF02597">
    <property type="entry name" value="ThiS"/>
    <property type="match status" value="1"/>
</dbReference>
<dbReference type="Gene3D" id="3.10.20.30">
    <property type="match status" value="1"/>
</dbReference>
<dbReference type="GO" id="GO:0000166">
    <property type="term" value="F:nucleotide binding"/>
    <property type="evidence" value="ECO:0007669"/>
    <property type="project" value="UniProtKB-KW"/>
</dbReference>
<dbReference type="GO" id="GO:0006777">
    <property type="term" value="P:Mo-molybdopterin cofactor biosynthetic process"/>
    <property type="evidence" value="ECO:0007669"/>
    <property type="project" value="InterPro"/>
</dbReference>
<evidence type="ECO:0000313" key="5">
    <source>
        <dbReference type="Proteomes" id="UP000001208"/>
    </source>
</evidence>
<evidence type="ECO:0000313" key="4">
    <source>
        <dbReference type="EMBL" id="ACF13817.1"/>
    </source>
</evidence>
<dbReference type="RefSeq" id="WP_012499901.1">
    <property type="nucleotide sequence ID" value="NC_011026.1"/>
</dbReference>
<dbReference type="PANTHER" id="PTHR33359:SF1">
    <property type="entry name" value="MOLYBDOPTERIN SYNTHASE SULFUR CARRIER SUBUNIT"/>
    <property type="match status" value="1"/>
</dbReference>
<dbReference type="AlphaFoldDB" id="B3QZC4"/>
<dbReference type="eggNOG" id="COG1977">
    <property type="taxonomic scope" value="Bacteria"/>
</dbReference>
<dbReference type="PANTHER" id="PTHR33359">
    <property type="entry name" value="MOLYBDOPTERIN SYNTHASE SULFUR CARRIER SUBUNIT"/>
    <property type="match status" value="1"/>
</dbReference>
<name>B3QZC4_CHLT3</name>
<dbReference type="Proteomes" id="UP000001208">
    <property type="component" value="Chromosome"/>
</dbReference>
<sequence>MEKTITVTVRCFSLVSDALGKSAFELDLPHGATAKLVLEKVRERMPAELNALPIRIAVNQEYILGDAELQHQDEVALIPPVSGG</sequence>
<protein>
    <recommendedName>
        <fullName evidence="3">Molybdopterin synthase sulfur carrier subunit</fullName>
    </recommendedName>
</protein>
<dbReference type="OrthoDB" id="598356at2"/>
<dbReference type="HOGENOM" id="CLU_114601_4_3_10"/>
<gene>
    <name evidence="4" type="ordered locus">Ctha_1354</name>
</gene>
<proteinExistence type="inferred from homology"/>
<dbReference type="GO" id="GO:1990133">
    <property type="term" value="C:molybdopterin adenylyltransferase complex"/>
    <property type="evidence" value="ECO:0007669"/>
    <property type="project" value="TreeGrafter"/>
</dbReference>
<reference evidence="4 5" key="1">
    <citation type="submission" date="2008-06" db="EMBL/GenBank/DDBJ databases">
        <title>Complete sequence of Chloroherpeton thalassium ATCC 35110.</title>
        <authorList>
            <consortium name="US DOE Joint Genome Institute"/>
            <person name="Lucas S."/>
            <person name="Copeland A."/>
            <person name="Lapidus A."/>
            <person name="Glavina del Rio T."/>
            <person name="Dalin E."/>
            <person name="Tice H."/>
            <person name="Bruce D."/>
            <person name="Goodwin L."/>
            <person name="Pitluck S."/>
            <person name="Schmutz J."/>
            <person name="Larimer F."/>
            <person name="Land M."/>
            <person name="Hauser L."/>
            <person name="Kyrpides N."/>
            <person name="Mikhailova N."/>
            <person name="Liu Z."/>
            <person name="Li T."/>
            <person name="Zhao F."/>
            <person name="Overmann J."/>
            <person name="Bryant D.A."/>
            <person name="Richardson P."/>
        </authorList>
    </citation>
    <scope>NUCLEOTIDE SEQUENCE [LARGE SCALE GENOMIC DNA]</scope>
    <source>
        <strain evidence="5">ATCC 35110 / GB-78</strain>
    </source>
</reference>
<organism evidence="4 5">
    <name type="scientific">Chloroherpeton thalassium (strain ATCC 35110 / GB-78)</name>
    <dbReference type="NCBI Taxonomy" id="517418"/>
    <lineage>
        <taxon>Bacteria</taxon>
        <taxon>Pseudomonadati</taxon>
        <taxon>Chlorobiota</taxon>
        <taxon>Chlorobiia</taxon>
        <taxon>Chlorobiales</taxon>
        <taxon>Chloroherpetonaceae</taxon>
        <taxon>Chloroherpeton</taxon>
    </lineage>
</organism>
<dbReference type="SUPFAM" id="SSF54285">
    <property type="entry name" value="MoaD/ThiS"/>
    <property type="match status" value="1"/>
</dbReference>
<dbReference type="UniPathway" id="UPA00344"/>
<dbReference type="STRING" id="517418.Ctha_1354"/>
<evidence type="ECO:0000256" key="2">
    <source>
        <dbReference type="ARBA" id="ARBA00024200"/>
    </source>
</evidence>
<dbReference type="CDD" id="cd00754">
    <property type="entry name" value="Ubl_MoaD"/>
    <property type="match status" value="1"/>
</dbReference>
<evidence type="ECO:0000256" key="1">
    <source>
        <dbReference type="ARBA" id="ARBA00022741"/>
    </source>
</evidence>
<dbReference type="InterPro" id="IPR003749">
    <property type="entry name" value="ThiS/MoaD-like"/>
</dbReference>
<dbReference type="InterPro" id="IPR012675">
    <property type="entry name" value="Beta-grasp_dom_sf"/>
</dbReference>
<dbReference type="InterPro" id="IPR016155">
    <property type="entry name" value="Mopterin_synth/thiamin_S_b"/>
</dbReference>
<dbReference type="EMBL" id="CP001100">
    <property type="protein sequence ID" value="ACF13817.1"/>
    <property type="molecule type" value="Genomic_DNA"/>
</dbReference>
<dbReference type="InterPro" id="IPR044672">
    <property type="entry name" value="MOCS2A"/>
</dbReference>
<comment type="similarity">
    <text evidence="2">Belongs to the MoaD family.</text>
</comment>
<dbReference type="KEGG" id="cts:Ctha_1354"/>
<keyword evidence="1" id="KW-0547">Nucleotide-binding</keyword>
<accession>B3QZC4</accession>